<dbReference type="OrthoDB" id="4781at2759"/>
<protein>
    <submittedName>
        <fullName evidence="5">Glycosyl hydrolases family 16-domain-containing protein</fullName>
    </submittedName>
</protein>
<dbReference type="SUPFAM" id="SSF49899">
    <property type="entry name" value="Concanavalin A-like lectins/glucanases"/>
    <property type="match status" value="1"/>
</dbReference>
<evidence type="ECO:0000313" key="6">
    <source>
        <dbReference type="Proteomes" id="UP000305067"/>
    </source>
</evidence>
<dbReference type="InterPro" id="IPR000757">
    <property type="entry name" value="Beta-glucanase-like"/>
</dbReference>
<dbReference type="Pfam" id="PF00722">
    <property type="entry name" value="Glyco_hydro_16"/>
    <property type="match status" value="1"/>
</dbReference>
<feature type="domain" description="GH16" evidence="4">
    <location>
        <begin position="1"/>
        <end position="248"/>
    </location>
</feature>
<dbReference type="STRING" id="1884261.A0A5C3QY06"/>
<proteinExistence type="predicted"/>
<dbReference type="EMBL" id="ML178817">
    <property type="protein sequence ID" value="TFL05289.1"/>
    <property type="molecule type" value="Genomic_DNA"/>
</dbReference>
<dbReference type="PROSITE" id="PS51762">
    <property type="entry name" value="GH16_2"/>
    <property type="match status" value="1"/>
</dbReference>
<evidence type="ECO:0000313" key="5">
    <source>
        <dbReference type="EMBL" id="TFL05289.1"/>
    </source>
</evidence>
<evidence type="ECO:0000256" key="1">
    <source>
        <dbReference type="ARBA" id="ARBA00022801"/>
    </source>
</evidence>
<dbReference type="InterPro" id="IPR013320">
    <property type="entry name" value="ConA-like_dom_sf"/>
</dbReference>
<reference evidence="5 6" key="1">
    <citation type="journal article" date="2019" name="Nat. Ecol. Evol.">
        <title>Megaphylogeny resolves global patterns of mushroom evolution.</title>
        <authorList>
            <person name="Varga T."/>
            <person name="Krizsan K."/>
            <person name="Foldi C."/>
            <person name="Dima B."/>
            <person name="Sanchez-Garcia M."/>
            <person name="Sanchez-Ramirez S."/>
            <person name="Szollosi G.J."/>
            <person name="Szarkandi J.G."/>
            <person name="Papp V."/>
            <person name="Albert L."/>
            <person name="Andreopoulos W."/>
            <person name="Angelini C."/>
            <person name="Antonin V."/>
            <person name="Barry K.W."/>
            <person name="Bougher N.L."/>
            <person name="Buchanan P."/>
            <person name="Buyck B."/>
            <person name="Bense V."/>
            <person name="Catcheside P."/>
            <person name="Chovatia M."/>
            <person name="Cooper J."/>
            <person name="Damon W."/>
            <person name="Desjardin D."/>
            <person name="Finy P."/>
            <person name="Geml J."/>
            <person name="Haridas S."/>
            <person name="Hughes K."/>
            <person name="Justo A."/>
            <person name="Karasinski D."/>
            <person name="Kautmanova I."/>
            <person name="Kiss B."/>
            <person name="Kocsube S."/>
            <person name="Kotiranta H."/>
            <person name="LaButti K.M."/>
            <person name="Lechner B.E."/>
            <person name="Liimatainen K."/>
            <person name="Lipzen A."/>
            <person name="Lukacs Z."/>
            <person name="Mihaltcheva S."/>
            <person name="Morgado L.N."/>
            <person name="Niskanen T."/>
            <person name="Noordeloos M.E."/>
            <person name="Ohm R.A."/>
            <person name="Ortiz-Santana B."/>
            <person name="Ovrebo C."/>
            <person name="Racz N."/>
            <person name="Riley R."/>
            <person name="Savchenko A."/>
            <person name="Shiryaev A."/>
            <person name="Soop K."/>
            <person name="Spirin V."/>
            <person name="Szebenyi C."/>
            <person name="Tomsovsky M."/>
            <person name="Tulloss R.E."/>
            <person name="Uehling J."/>
            <person name="Grigoriev I.V."/>
            <person name="Vagvolgyi C."/>
            <person name="Papp T."/>
            <person name="Martin F.M."/>
            <person name="Miettinen O."/>
            <person name="Hibbett D.S."/>
            <person name="Nagy L.G."/>
        </authorList>
    </citation>
    <scope>NUCLEOTIDE SEQUENCE [LARGE SCALE GENOMIC DNA]</scope>
    <source>
        <strain evidence="5 6">CBS 309.79</strain>
    </source>
</reference>
<keyword evidence="2" id="KW-0326">Glycosidase</keyword>
<feature type="chain" id="PRO_5022761027" evidence="3">
    <location>
        <begin position="22"/>
        <end position="269"/>
    </location>
</feature>
<feature type="signal peptide" evidence="3">
    <location>
        <begin position="1"/>
        <end position="21"/>
    </location>
</feature>
<evidence type="ECO:0000256" key="3">
    <source>
        <dbReference type="SAM" id="SignalP"/>
    </source>
</evidence>
<dbReference type="PANTHER" id="PTHR31062">
    <property type="entry name" value="XYLOGLUCAN ENDOTRANSGLUCOSYLASE/HYDROLASE PROTEIN 8-RELATED"/>
    <property type="match status" value="1"/>
</dbReference>
<evidence type="ECO:0000259" key="4">
    <source>
        <dbReference type="PROSITE" id="PS51762"/>
    </source>
</evidence>
<dbReference type="AlphaFoldDB" id="A0A5C3QY06"/>
<keyword evidence="3" id="KW-0732">Signal</keyword>
<dbReference type="Gene3D" id="2.60.120.200">
    <property type="match status" value="1"/>
</dbReference>
<evidence type="ECO:0000256" key="2">
    <source>
        <dbReference type="ARBA" id="ARBA00023295"/>
    </source>
</evidence>
<accession>A0A5C3QY06</accession>
<keyword evidence="6" id="KW-1185">Reference proteome</keyword>
<dbReference type="InterPro" id="IPR044791">
    <property type="entry name" value="Beta-glucanase/XTH"/>
</dbReference>
<organism evidence="5 6">
    <name type="scientific">Pterulicium gracile</name>
    <dbReference type="NCBI Taxonomy" id="1884261"/>
    <lineage>
        <taxon>Eukaryota</taxon>
        <taxon>Fungi</taxon>
        <taxon>Dikarya</taxon>
        <taxon>Basidiomycota</taxon>
        <taxon>Agaricomycotina</taxon>
        <taxon>Agaricomycetes</taxon>
        <taxon>Agaricomycetidae</taxon>
        <taxon>Agaricales</taxon>
        <taxon>Pleurotineae</taxon>
        <taxon>Pterulaceae</taxon>
        <taxon>Pterulicium</taxon>
    </lineage>
</organism>
<dbReference type="Proteomes" id="UP000305067">
    <property type="component" value="Unassembled WGS sequence"/>
</dbReference>
<dbReference type="GO" id="GO:0004553">
    <property type="term" value="F:hydrolase activity, hydrolyzing O-glycosyl compounds"/>
    <property type="evidence" value="ECO:0007669"/>
    <property type="project" value="InterPro"/>
</dbReference>
<keyword evidence="1 5" id="KW-0378">Hydrolase</keyword>
<sequence length="269" mass="29108">MWTTTPSSILLSLLFLSSVLGKVAEPKSRKTDACQPRKTTFSSSRSGYTPIKPSTISLSHQGIELHLARPEGKISVLKDGTNDKQSVGATVNSTFSLWYGKVSFEISAPTVPGVITAAILISDSSNHQEEIDIEILGSQPHAFQTNVFAPAAKDKGEEPLYGVLGGTSKLKGSETISDLHRYTIDWNKDRIIWTVDGKHARTLKKNETTINGALHYPSHPMRLQFGIWDASSPVGTSEWAGGPIKWNGKGGSHLGTITAVVRSIEVECP</sequence>
<gene>
    <name evidence="5" type="ORF">BDV98DRAFT_542954</name>
</gene>
<dbReference type="GO" id="GO:0005975">
    <property type="term" value="P:carbohydrate metabolic process"/>
    <property type="evidence" value="ECO:0007669"/>
    <property type="project" value="InterPro"/>
</dbReference>
<name>A0A5C3QY06_9AGAR</name>